<dbReference type="PANTHER" id="PTHR35317:SF29">
    <property type="entry name" value="CCHC-TYPE DOMAIN-CONTAINING PROTEIN"/>
    <property type="match status" value="1"/>
</dbReference>
<sequence length="343" mass="39578">MEEDRTQRVYLFDGTNFSNWSFRMEAYLEELGLLHCIEKTLEEEDFYPINDEDTAAVKRQKEEKRGKRKQQDAKCKSILIQKIADSQLEYVRGKTTPRAIWNTLKQTFEKRGVSGVLYLLKQLATLKYHEKDTIEEHILGFEKIVRELESADVKLDKPVVIFFLLQSMPKSFEQLITVLETLPVEQCTMEFVKARLLSEVMKRQFNGNKPQQENRTPSPGAAYVSNRKYNRFAKQSGAVEQNHFKLKGPKCRRCRKFGHIARECSVNETKQSEAKNSWCTVISSIKGHNDDWFFDSGASNHFTKSAHLLENPQKCEGVVMAANRGEMKIIAKGRINLKPACCP</sequence>
<dbReference type="Pfam" id="PF00098">
    <property type="entry name" value="zf-CCHC"/>
    <property type="match status" value="1"/>
</dbReference>
<accession>A0AAG5DN37</accession>
<dbReference type="GO" id="GO:0008270">
    <property type="term" value="F:zinc ion binding"/>
    <property type="evidence" value="ECO:0007669"/>
    <property type="project" value="UniProtKB-KW"/>
</dbReference>
<keyword evidence="1" id="KW-0862">Zinc</keyword>
<dbReference type="InterPro" id="IPR036875">
    <property type="entry name" value="Znf_CCHC_sf"/>
</dbReference>
<dbReference type="PROSITE" id="PS50158">
    <property type="entry name" value="ZF_CCHC"/>
    <property type="match status" value="1"/>
</dbReference>
<dbReference type="PANTHER" id="PTHR35317">
    <property type="entry name" value="OS04G0629600 PROTEIN"/>
    <property type="match status" value="1"/>
</dbReference>
<evidence type="ECO:0000313" key="4">
    <source>
        <dbReference type="Proteomes" id="UP000075880"/>
    </source>
</evidence>
<dbReference type="InterPro" id="IPR001878">
    <property type="entry name" value="Znf_CCHC"/>
</dbReference>
<dbReference type="Pfam" id="PF14223">
    <property type="entry name" value="Retrotran_gag_2"/>
    <property type="match status" value="1"/>
</dbReference>
<evidence type="ECO:0000313" key="3">
    <source>
        <dbReference type="EnsemblMetazoa" id="ENSAATROPP012712"/>
    </source>
</evidence>
<evidence type="ECO:0000259" key="2">
    <source>
        <dbReference type="PROSITE" id="PS50158"/>
    </source>
</evidence>
<dbReference type="InterPro" id="IPR054722">
    <property type="entry name" value="PolX-like_BBD"/>
</dbReference>
<keyword evidence="1" id="KW-0479">Metal-binding</keyword>
<reference evidence="3" key="1">
    <citation type="submission" date="2024-04" db="UniProtKB">
        <authorList>
            <consortium name="EnsemblMetazoa"/>
        </authorList>
    </citation>
    <scope>IDENTIFICATION</scope>
    <source>
        <strain evidence="3">EBRO</strain>
    </source>
</reference>
<protein>
    <recommendedName>
        <fullName evidence="2">CCHC-type domain-containing protein</fullName>
    </recommendedName>
</protein>
<name>A0AAG5DN37_ANOAO</name>
<evidence type="ECO:0000256" key="1">
    <source>
        <dbReference type="PROSITE-ProRule" id="PRU00047"/>
    </source>
</evidence>
<keyword evidence="1" id="KW-0863">Zinc-finger</keyword>
<dbReference type="AlphaFoldDB" id="A0AAG5DN37"/>
<feature type="domain" description="CCHC-type" evidence="2">
    <location>
        <begin position="250"/>
        <end position="264"/>
    </location>
</feature>
<dbReference type="Proteomes" id="UP000075880">
    <property type="component" value="Unassembled WGS sequence"/>
</dbReference>
<keyword evidence="4" id="KW-1185">Reference proteome</keyword>
<organism evidence="3 4">
    <name type="scientific">Anopheles atroparvus</name>
    <name type="common">European mosquito</name>
    <dbReference type="NCBI Taxonomy" id="41427"/>
    <lineage>
        <taxon>Eukaryota</taxon>
        <taxon>Metazoa</taxon>
        <taxon>Ecdysozoa</taxon>
        <taxon>Arthropoda</taxon>
        <taxon>Hexapoda</taxon>
        <taxon>Insecta</taxon>
        <taxon>Pterygota</taxon>
        <taxon>Neoptera</taxon>
        <taxon>Endopterygota</taxon>
        <taxon>Diptera</taxon>
        <taxon>Nematocera</taxon>
        <taxon>Culicoidea</taxon>
        <taxon>Culicidae</taxon>
        <taxon>Anophelinae</taxon>
        <taxon>Anopheles</taxon>
    </lineage>
</organism>
<dbReference type="EnsemblMetazoa" id="ENSAATROPT013955">
    <property type="protein sequence ID" value="ENSAATROPP012712"/>
    <property type="gene ID" value="ENSAATROPG011325"/>
</dbReference>
<proteinExistence type="predicted"/>
<dbReference type="Pfam" id="PF22936">
    <property type="entry name" value="Pol_BBD"/>
    <property type="match status" value="1"/>
</dbReference>
<dbReference type="GO" id="GO:0003676">
    <property type="term" value="F:nucleic acid binding"/>
    <property type="evidence" value="ECO:0007669"/>
    <property type="project" value="InterPro"/>
</dbReference>
<dbReference type="SMART" id="SM00343">
    <property type="entry name" value="ZnF_C2HC"/>
    <property type="match status" value="1"/>
</dbReference>
<dbReference type="SUPFAM" id="SSF57756">
    <property type="entry name" value="Retrovirus zinc finger-like domains"/>
    <property type="match status" value="1"/>
</dbReference>